<gene>
    <name evidence="9" type="ORF">DXT99_24240</name>
</gene>
<dbReference type="InterPro" id="IPR006102">
    <property type="entry name" value="Ig-like_GH2"/>
</dbReference>
<feature type="domain" description="Glycoside hydrolase family 2 immunoglobulin-like beta-sandwich" evidence="6">
    <location>
        <begin position="219"/>
        <end position="313"/>
    </location>
</feature>
<dbReference type="InterPro" id="IPR051913">
    <property type="entry name" value="GH2_Domain-Containing"/>
</dbReference>
<accession>A0A3D8L278</accession>
<organism evidence="9 10">
    <name type="scientific">Pontibacter diazotrophicus</name>
    <dbReference type="NCBI Taxonomy" id="1400979"/>
    <lineage>
        <taxon>Bacteria</taxon>
        <taxon>Pseudomonadati</taxon>
        <taxon>Bacteroidota</taxon>
        <taxon>Cytophagia</taxon>
        <taxon>Cytophagales</taxon>
        <taxon>Hymenobacteraceae</taxon>
        <taxon>Pontibacter</taxon>
    </lineage>
</organism>
<dbReference type="InterPro" id="IPR013783">
    <property type="entry name" value="Ig-like_fold"/>
</dbReference>
<dbReference type="InterPro" id="IPR006104">
    <property type="entry name" value="Glyco_hydro_2_N"/>
</dbReference>
<feature type="signal peptide" evidence="5">
    <location>
        <begin position="1"/>
        <end position="21"/>
    </location>
</feature>
<feature type="domain" description="Glycosyl hydrolases family 2 sugar binding" evidence="8">
    <location>
        <begin position="109"/>
        <end position="182"/>
    </location>
</feature>
<keyword evidence="3" id="KW-0326">Glycosidase</keyword>
<dbReference type="Pfam" id="PF02836">
    <property type="entry name" value="Glyco_hydro_2_C"/>
    <property type="match status" value="1"/>
</dbReference>
<dbReference type="PANTHER" id="PTHR42732:SF2">
    <property type="entry name" value="BETA-MANNOSIDASE"/>
    <property type="match status" value="1"/>
</dbReference>
<dbReference type="SUPFAM" id="SSF49303">
    <property type="entry name" value="beta-Galactosidase/glucuronidase domain"/>
    <property type="match status" value="1"/>
</dbReference>
<dbReference type="Gene3D" id="3.20.20.80">
    <property type="entry name" value="Glycosidases"/>
    <property type="match status" value="1"/>
</dbReference>
<keyword evidence="5" id="KW-0732">Signal</keyword>
<evidence type="ECO:0000259" key="7">
    <source>
        <dbReference type="Pfam" id="PF02836"/>
    </source>
</evidence>
<dbReference type="AlphaFoldDB" id="A0A3D8L278"/>
<dbReference type="InterPro" id="IPR017853">
    <property type="entry name" value="GH"/>
</dbReference>
<keyword evidence="2" id="KW-0378">Hydrolase</keyword>
<dbReference type="Gene3D" id="2.60.40.10">
    <property type="entry name" value="Immunoglobulins"/>
    <property type="match status" value="1"/>
</dbReference>
<evidence type="ECO:0000256" key="5">
    <source>
        <dbReference type="SAM" id="SignalP"/>
    </source>
</evidence>
<dbReference type="EMBL" id="QRGR01000040">
    <property type="protein sequence ID" value="RDV11521.1"/>
    <property type="molecule type" value="Genomic_DNA"/>
</dbReference>
<dbReference type="InterPro" id="IPR008979">
    <property type="entry name" value="Galactose-bd-like_sf"/>
</dbReference>
<comment type="similarity">
    <text evidence="1">Belongs to the glycosyl hydrolase 2 family.</text>
</comment>
<dbReference type="PANTHER" id="PTHR42732">
    <property type="entry name" value="BETA-GALACTOSIDASE"/>
    <property type="match status" value="1"/>
</dbReference>
<feature type="chain" id="PRO_5017730228" evidence="5">
    <location>
        <begin position="22"/>
        <end position="626"/>
    </location>
</feature>
<dbReference type="InterPro" id="IPR006103">
    <property type="entry name" value="Glyco_hydro_2_cat"/>
</dbReference>
<dbReference type="OrthoDB" id="1007335at2"/>
<name>A0A3D8L278_9BACT</name>
<dbReference type="GO" id="GO:0004553">
    <property type="term" value="F:hydrolase activity, hydrolyzing O-glycosyl compounds"/>
    <property type="evidence" value="ECO:0007669"/>
    <property type="project" value="InterPro"/>
</dbReference>
<evidence type="ECO:0000259" key="8">
    <source>
        <dbReference type="Pfam" id="PF02837"/>
    </source>
</evidence>
<dbReference type="Pfam" id="PF02837">
    <property type="entry name" value="Glyco_hydro_2_N"/>
    <property type="match status" value="1"/>
</dbReference>
<evidence type="ECO:0000256" key="3">
    <source>
        <dbReference type="ARBA" id="ARBA00023295"/>
    </source>
</evidence>
<feature type="compositionally biased region" description="Basic and acidic residues" evidence="4">
    <location>
        <begin position="418"/>
        <end position="427"/>
    </location>
</feature>
<reference evidence="10" key="1">
    <citation type="submission" date="2018-08" db="EMBL/GenBank/DDBJ databases">
        <authorList>
            <person name="Liu Z.-W."/>
            <person name="Du Z.-J."/>
        </authorList>
    </citation>
    <scope>NUCLEOTIDE SEQUENCE [LARGE SCALE GENOMIC DNA]</scope>
    <source>
        <strain evidence="10">H4X</strain>
    </source>
</reference>
<protein>
    <submittedName>
        <fullName evidence="9">Beta-galactosidase</fullName>
    </submittedName>
</protein>
<dbReference type="Pfam" id="PF00703">
    <property type="entry name" value="Glyco_hydro_2"/>
    <property type="match status" value="1"/>
</dbReference>
<evidence type="ECO:0000313" key="9">
    <source>
        <dbReference type="EMBL" id="RDV11521.1"/>
    </source>
</evidence>
<evidence type="ECO:0000256" key="1">
    <source>
        <dbReference type="ARBA" id="ARBA00007401"/>
    </source>
</evidence>
<dbReference type="GO" id="GO:0005975">
    <property type="term" value="P:carbohydrate metabolic process"/>
    <property type="evidence" value="ECO:0007669"/>
    <property type="project" value="InterPro"/>
</dbReference>
<dbReference type="Proteomes" id="UP000256708">
    <property type="component" value="Unassembled WGS sequence"/>
</dbReference>
<feature type="domain" description="Glycoside hydrolase family 2 catalytic" evidence="7">
    <location>
        <begin position="355"/>
        <end position="494"/>
    </location>
</feature>
<dbReference type="SUPFAM" id="SSF51445">
    <property type="entry name" value="(Trans)glycosidases"/>
    <property type="match status" value="1"/>
</dbReference>
<comment type="caution">
    <text evidence="9">The sequence shown here is derived from an EMBL/GenBank/DDBJ whole genome shotgun (WGS) entry which is preliminary data.</text>
</comment>
<feature type="region of interest" description="Disordered" evidence="4">
    <location>
        <begin position="405"/>
        <end position="427"/>
    </location>
</feature>
<dbReference type="Gene3D" id="2.60.120.260">
    <property type="entry name" value="Galactose-binding domain-like"/>
    <property type="match status" value="1"/>
</dbReference>
<dbReference type="InterPro" id="IPR036156">
    <property type="entry name" value="Beta-gal/glucu_dom_sf"/>
</dbReference>
<evidence type="ECO:0000256" key="2">
    <source>
        <dbReference type="ARBA" id="ARBA00022801"/>
    </source>
</evidence>
<dbReference type="SUPFAM" id="SSF49785">
    <property type="entry name" value="Galactose-binding domain-like"/>
    <property type="match status" value="1"/>
</dbReference>
<keyword evidence="10" id="KW-1185">Reference proteome</keyword>
<dbReference type="RefSeq" id="WP_115568181.1">
    <property type="nucleotide sequence ID" value="NZ_QRGR01000040.1"/>
</dbReference>
<proteinExistence type="inferred from homology"/>
<sequence>MKKTCLLLLFASLVQVNILHAQSSDWKVVEGKITSPWAEQVNPSNPLPEYPRPQLVREDWQNLNGLWDYAIVPKAQQASLPTTSQGKILVPYAIESALSGVGKTVGKDSVLWYRKSINVPAKLRRQNVLLHFGAVDWQADVYVNGQKAGTHQGGYDPFSFDITPYLKRGSQQDIAISVWDPSDDGPQPRGKQVKKPESIWYTPVTGVWQTVWLESVPRTYIASTRQTPDIDEGTVTVAAEVAQLQANDRLRVSAWDGKTKVAEQEVSANSPAVLQVSNAKLWSPENPFLYDLRVAVVRNGKVQDEVKSYFAMRKISMEPDANGVQRMLLNNEFVFQYGPLDQGWWPDGLYTAPTEEALLFDIDKTKEMGFNMIRKHVKVEPARWYYHTDKTGMLVWQDMPSGDMGNRWESRPGVTGRGTEKERTPESEKIFRTEWAEIMDDLHNFPSIVVWVPFNEAWGQFKTEEITNWTVERDPSRLVNSASGGNFHPVGQIIDLHNYPDPVMPRPELFGEKQVIVLGEFGGLGLPVEGHTWQQKDNWGYQSFKNADELFERYKAFTENLEELIKQGLSAAVYTQTTDVEIETNGLMTYDRKIIKVPAEKLRQVHSKLYDPSLVKMKQQATGSLR</sequence>
<evidence type="ECO:0000259" key="6">
    <source>
        <dbReference type="Pfam" id="PF00703"/>
    </source>
</evidence>
<evidence type="ECO:0000313" key="10">
    <source>
        <dbReference type="Proteomes" id="UP000256708"/>
    </source>
</evidence>
<evidence type="ECO:0000256" key="4">
    <source>
        <dbReference type="SAM" id="MobiDB-lite"/>
    </source>
</evidence>